<keyword evidence="3" id="KW-1185">Reference proteome</keyword>
<proteinExistence type="predicted"/>
<protein>
    <submittedName>
        <fullName evidence="2">Uncharacterized protein</fullName>
    </submittedName>
</protein>
<dbReference type="AlphaFoldDB" id="A0A6A6IK06"/>
<dbReference type="EMBL" id="ML987194">
    <property type="protein sequence ID" value="KAF2250212.1"/>
    <property type="molecule type" value="Genomic_DNA"/>
</dbReference>
<evidence type="ECO:0000313" key="2">
    <source>
        <dbReference type="EMBL" id="KAF2250212.1"/>
    </source>
</evidence>
<feature type="region of interest" description="Disordered" evidence="1">
    <location>
        <begin position="190"/>
        <end position="249"/>
    </location>
</feature>
<dbReference type="Proteomes" id="UP000800094">
    <property type="component" value="Unassembled WGS sequence"/>
</dbReference>
<feature type="compositionally biased region" description="Basic and acidic residues" evidence="1">
    <location>
        <begin position="239"/>
        <end position="249"/>
    </location>
</feature>
<evidence type="ECO:0000256" key="1">
    <source>
        <dbReference type="SAM" id="MobiDB-lite"/>
    </source>
</evidence>
<reference evidence="2" key="1">
    <citation type="journal article" date="2020" name="Stud. Mycol.">
        <title>101 Dothideomycetes genomes: a test case for predicting lifestyles and emergence of pathogens.</title>
        <authorList>
            <person name="Haridas S."/>
            <person name="Albert R."/>
            <person name="Binder M."/>
            <person name="Bloem J."/>
            <person name="Labutti K."/>
            <person name="Salamov A."/>
            <person name="Andreopoulos B."/>
            <person name="Baker S."/>
            <person name="Barry K."/>
            <person name="Bills G."/>
            <person name="Bluhm B."/>
            <person name="Cannon C."/>
            <person name="Castanera R."/>
            <person name="Culley D."/>
            <person name="Daum C."/>
            <person name="Ezra D."/>
            <person name="Gonzalez J."/>
            <person name="Henrissat B."/>
            <person name="Kuo A."/>
            <person name="Liang C."/>
            <person name="Lipzen A."/>
            <person name="Lutzoni F."/>
            <person name="Magnuson J."/>
            <person name="Mondo S."/>
            <person name="Nolan M."/>
            <person name="Ohm R."/>
            <person name="Pangilinan J."/>
            <person name="Park H.-J."/>
            <person name="Ramirez L."/>
            <person name="Alfaro M."/>
            <person name="Sun H."/>
            <person name="Tritt A."/>
            <person name="Yoshinaga Y."/>
            <person name="Zwiers L.-H."/>
            <person name="Turgeon B."/>
            <person name="Goodwin S."/>
            <person name="Spatafora J."/>
            <person name="Crous P."/>
            <person name="Grigoriev I."/>
        </authorList>
    </citation>
    <scope>NUCLEOTIDE SEQUENCE</scope>
    <source>
        <strain evidence="2">CBS 122368</strain>
    </source>
</reference>
<feature type="compositionally biased region" description="Polar residues" evidence="1">
    <location>
        <begin position="327"/>
        <end position="337"/>
    </location>
</feature>
<accession>A0A6A6IK06</accession>
<feature type="compositionally biased region" description="Polar residues" evidence="1">
    <location>
        <begin position="306"/>
        <end position="315"/>
    </location>
</feature>
<sequence length="417" mass="47550">MSRTFSSAKPVPIRQVDVPALARRGLVRDPAESLPSKRARDEDTLGSDRPFKRPKSSSSYTEDRGHILSTYSRKRDDIRKQVAIQQGLTRDYFRRREQNFWTRIERRCLPVEVVKWNIQELWEEEYERMKEDEELRAMVQQMMERVGEEQAEAMRRLDVEYGMDQAPRRCDPGYEMLMNEGHDGHKHLALQYKDQPSPPGQNRERSEYGQEQNSQPGPRHGNRPGYDNPLESQSQLGLDDEHSSEDRRANYSRDSLDYFPEENLSSHTTSASHSRCNCVGCTSAAPNRPPPANPTSNTTPQPSNALSRKTATGMHSLSGDGAPLPHQQITGNAQTASEALDSRDRWTNFPTQRVIGNCQNYYYDYRESVSREQTFNFTTKNFFNGGCGSFDIQVNGSGNNGATIKMKDAARGMKTLR</sequence>
<feature type="region of interest" description="Disordered" evidence="1">
    <location>
        <begin position="27"/>
        <end position="67"/>
    </location>
</feature>
<evidence type="ECO:0000313" key="3">
    <source>
        <dbReference type="Proteomes" id="UP000800094"/>
    </source>
</evidence>
<dbReference type="RefSeq" id="XP_033685216.1">
    <property type="nucleotide sequence ID" value="XM_033833249.1"/>
</dbReference>
<name>A0A6A6IK06_9PLEO</name>
<feature type="compositionally biased region" description="Low complexity" evidence="1">
    <location>
        <begin position="294"/>
        <end position="305"/>
    </location>
</feature>
<feature type="region of interest" description="Disordered" evidence="1">
    <location>
        <begin position="287"/>
        <end position="338"/>
    </location>
</feature>
<dbReference type="GeneID" id="54586579"/>
<gene>
    <name evidence="2" type="ORF">BU26DRAFT_564089</name>
</gene>
<organism evidence="2 3">
    <name type="scientific">Trematosphaeria pertusa</name>
    <dbReference type="NCBI Taxonomy" id="390896"/>
    <lineage>
        <taxon>Eukaryota</taxon>
        <taxon>Fungi</taxon>
        <taxon>Dikarya</taxon>
        <taxon>Ascomycota</taxon>
        <taxon>Pezizomycotina</taxon>
        <taxon>Dothideomycetes</taxon>
        <taxon>Pleosporomycetidae</taxon>
        <taxon>Pleosporales</taxon>
        <taxon>Massarineae</taxon>
        <taxon>Trematosphaeriaceae</taxon>
        <taxon>Trematosphaeria</taxon>
    </lineage>
</organism>